<dbReference type="OrthoDB" id="66095at2759"/>
<keyword evidence="3" id="KW-1185">Reference proteome</keyword>
<evidence type="ECO:0000313" key="3">
    <source>
        <dbReference type="Proteomes" id="UP001063166"/>
    </source>
</evidence>
<accession>A0A9P3PQM5</accession>
<reference evidence="2" key="1">
    <citation type="submission" date="2022-07" db="EMBL/GenBank/DDBJ databases">
        <title>The genome of Lyophyllum shimeji provides insight into the initial evolution of ectomycorrhizal fungal genome.</title>
        <authorList>
            <person name="Kobayashi Y."/>
            <person name="Shibata T."/>
            <person name="Hirakawa H."/>
            <person name="Shigenobu S."/>
            <person name="Nishiyama T."/>
            <person name="Yamada A."/>
            <person name="Hasebe M."/>
            <person name="Kawaguchi M."/>
        </authorList>
    </citation>
    <scope>NUCLEOTIDE SEQUENCE</scope>
    <source>
        <strain evidence="2">AT787</strain>
    </source>
</reference>
<feature type="compositionally biased region" description="Acidic residues" evidence="1">
    <location>
        <begin position="16"/>
        <end position="35"/>
    </location>
</feature>
<proteinExistence type="predicted"/>
<comment type="caution">
    <text evidence="2">The sequence shown here is derived from an EMBL/GenBank/DDBJ whole genome shotgun (WGS) entry which is preliminary data.</text>
</comment>
<evidence type="ECO:0000313" key="2">
    <source>
        <dbReference type="EMBL" id="GLB40882.1"/>
    </source>
</evidence>
<dbReference type="AlphaFoldDB" id="A0A9P3PQM5"/>
<organism evidence="2 3">
    <name type="scientific">Lyophyllum shimeji</name>
    <name type="common">Hon-shimeji</name>
    <name type="synonym">Tricholoma shimeji</name>
    <dbReference type="NCBI Taxonomy" id="47721"/>
    <lineage>
        <taxon>Eukaryota</taxon>
        <taxon>Fungi</taxon>
        <taxon>Dikarya</taxon>
        <taxon>Basidiomycota</taxon>
        <taxon>Agaricomycotina</taxon>
        <taxon>Agaricomycetes</taxon>
        <taxon>Agaricomycetidae</taxon>
        <taxon>Agaricales</taxon>
        <taxon>Tricholomatineae</taxon>
        <taxon>Lyophyllaceae</taxon>
        <taxon>Lyophyllum</taxon>
    </lineage>
</organism>
<gene>
    <name evidence="2" type="ORF">LshimejAT787_0900970</name>
</gene>
<name>A0A9P3PQM5_LYOSH</name>
<feature type="region of interest" description="Disordered" evidence="1">
    <location>
        <begin position="14"/>
        <end position="40"/>
    </location>
</feature>
<dbReference type="Proteomes" id="UP001063166">
    <property type="component" value="Unassembled WGS sequence"/>
</dbReference>
<protein>
    <submittedName>
        <fullName evidence="2">Uncharacterized protein</fullName>
    </submittedName>
</protein>
<sequence length="273" mass="30801">MLLVSSFFGRTRPVGDDDSDLESGDEADSDFDESNADFTPADDDVHAVRDDLLHFLPLELVDIILDTAGYWPCLSARSTRHTIVAADDLTSNNAADYYLVTPAIPEEQCTHVKMVKFTLESCDQGWGGDPNNYDTYNASYTWFEAGIVRDSGEGVDVYLAGLPERSIDTFNDHAFNRTIGREVENSLQQERRWHLQYNIQVSRIRRRHAIIWTRDDIIDDAAETDARRRGAGTGRNFVSTLSPGDRVALVVRAQYPGWQNHVFGAKIKIYYSV</sequence>
<dbReference type="EMBL" id="BRPK01000009">
    <property type="protein sequence ID" value="GLB40882.1"/>
    <property type="molecule type" value="Genomic_DNA"/>
</dbReference>
<evidence type="ECO:0000256" key="1">
    <source>
        <dbReference type="SAM" id="MobiDB-lite"/>
    </source>
</evidence>